<dbReference type="InterPro" id="IPR052030">
    <property type="entry name" value="Peptidase_M20/M20A_hydrolases"/>
</dbReference>
<reference evidence="2" key="1">
    <citation type="submission" date="2024-05" db="EMBL/GenBank/DDBJ databases">
        <title>Isolation and characterization of Sporomusa carbonis sp. nov., a carboxydotrophic hydrogenogen in the genus of Sporomusa isolated from a charcoal burning pile.</title>
        <authorList>
            <person name="Boeer T."/>
            <person name="Rosenbaum F."/>
            <person name="Eysell L."/>
            <person name="Mueller V."/>
            <person name="Daniel R."/>
            <person name="Poehlein A."/>
        </authorList>
    </citation>
    <scope>NUCLEOTIDE SEQUENCE [LARGE SCALE GENOMIC DNA]</scope>
    <source>
        <strain evidence="2">DSM 3132</strain>
    </source>
</reference>
<accession>A0ABZ3J0Z6</accession>
<dbReference type="SUPFAM" id="SSF53187">
    <property type="entry name" value="Zn-dependent exopeptidases"/>
    <property type="match status" value="1"/>
</dbReference>
<evidence type="ECO:0000313" key="3">
    <source>
        <dbReference type="Proteomes" id="UP000216052"/>
    </source>
</evidence>
<dbReference type="Pfam" id="PF07687">
    <property type="entry name" value="M20_dimer"/>
    <property type="match status" value="1"/>
</dbReference>
<dbReference type="GO" id="GO:0016787">
    <property type="term" value="F:hydrolase activity"/>
    <property type="evidence" value="ECO:0007669"/>
    <property type="project" value="UniProtKB-KW"/>
</dbReference>
<keyword evidence="2" id="KW-0378">Hydrolase</keyword>
<name>A0ABZ3J0Z6_SPOA4</name>
<dbReference type="NCBIfam" id="TIGR01891">
    <property type="entry name" value="amidohydrolases"/>
    <property type="match status" value="1"/>
</dbReference>
<dbReference type="PIRSF" id="PIRSF005962">
    <property type="entry name" value="Pept_M20D_amidohydro"/>
    <property type="match status" value="1"/>
</dbReference>
<evidence type="ECO:0000259" key="1">
    <source>
        <dbReference type="Pfam" id="PF07687"/>
    </source>
</evidence>
<dbReference type="RefSeq" id="WP_093794397.1">
    <property type="nucleotide sequence ID" value="NZ_CP155571.1"/>
</dbReference>
<dbReference type="SUPFAM" id="SSF55031">
    <property type="entry name" value="Bacterial exopeptidase dimerisation domain"/>
    <property type="match status" value="1"/>
</dbReference>
<proteinExistence type="predicted"/>
<dbReference type="PANTHER" id="PTHR30575:SF3">
    <property type="entry name" value="PEPTIDASE M20 DIMERISATION DOMAIN-CONTAINING PROTEIN"/>
    <property type="match status" value="1"/>
</dbReference>
<organism evidence="2 3">
    <name type="scientific">Sporomusa acidovorans (strain ATCC 49682 / DSM 3132 / Mol)</name>
    <dbReference type="NCBI Taxonomy" id="1123286"/>
    <lineage>
        <taxon>Bacteria</taxon>
        <taxon>Bacillati</taxon>
        <taxon>Bacillota</taxon>
        <taxon>Negativicutes</taxon>
        <taxon>Selenomonadales</taxon>
        <taxon>Sporomusaceae</taxon>
        <taxon>Sporomusa</taxon>
    </lineage>
</organism>
<gene>
    <name evidence="2" type="primary">abgA</name>
    <name evidence="2" type="ORF">SPACI_017500</name>
</gene>
<evidence type="ECO:0000313" key="2">
    <source>
        <dbReference type="EMBL" id="XFO71716.1"/>
    </source>
</evidence>
<dbReference type="Pfam" id="PF01546">
    <property type="entry name" value="Peptidase_M20"/>
    <property type="match status" value="1"/>
</dbReference>
<sequence>MNIKISDMAKALQAKTVARRRDFHKHPEAGWTEFRTAAVVADALTQLGYDVFVGDDVINTQAMMGVPTQAELERQAKRALEQGANPEWVAKMSDGKTGVVGVMGFSRPGPTVALRFDMDANDLMEAEDDKHRPYREKFASLNEGVMHACGHDGHTAAGLAVAEIISMMSAELQGTVKLIFQPAEEGVRGAKSMVEKGMVDDVDFMIGMHLVGAPFGIGQVGYPSGFMATTKVDADFTGVPAHAGANPEAGRNALLAAANALIHLHAISRHSGGDSRVNVGVLQGGSGRNVIPANASIKMEIRGSSSEVNDYMYHESIRIIEAAAAMQGVAVTTKLMGSAAGGSNSKQLETRITDIAKRLGIFKEITTQSPAGACDDYSYFMERVQQKSGQAVYTVVGAETAAVHHNSYFDFNEDALQMAVVFLVNATVELLKSEK</sequence>
<dbReference type="EC" id="3.5.1.-" evidence="2"/>
<dbReference type="InterPro" id="IPR002933">
    <property type="entry name" value="Peptidase_M20"/>
</dbReference>
<feature type="domain" description="Peptidase M20 dimerisation" evidence="1">
    <location>
        <begin position="234"/>
        <end position="308"/>
    </location>
</feature>
<keyword evidence="3" id="KW-1185">Reference proteome</keyword>
<protein>
    <submittedName>
        <fullName evidence="2">p-aminobenzoyl-glutamate hydrolase subunit A</fullName>
        <ecNumber evidence="2">3.5.1.-</ecNumber>
    </submittedName>
</protein>
<dbReference type="Proteomes" id="UP000216052">
    <property type="component" value="Chromosome"/>
</dbReference>
<dbReference type="InterPro" id="IPR036264">
    <property type="entry name" value="Bact_exopeptidase_dim_dom"/>
</dbReference>
<dbReference type="Gene3D" id="3.40.630.10">
    <property type="entry name" value="Zn peptidases"/>
    <property type="match status" value="2"/>
</dbReference>
<dbReference type="InterPro" id="IPR011650">
    <property type="entry name" value="Peptidase_M20_dimer"/>
</dbReference>
<dbReference type="PANTHER" id="PTHR30575">
    <property type="entry name" value="PEPTIDASE M20"/>
    <property type="match status" value="1"/>
</dbReference>
<dbReference type="EMBL" id="CP155571">
    <property type="protein sequence ID" value="XFO71716.1"/>
    <property type="molecule type" value="Genomic_DNA"/>
</dbReference>
<dbReference type="InterPro" id="IPR017439">
    <property type="entry name" value="Amidohydrolase"/>
</dbReference>